<accession>A0A559MJS9</accession>
<comment type="caution">
    <text evidence="2">The sequence shown here is derived from an EMBL/GenBank/DDBJ whole genome shotgun (WGS) entry which is preliminary data.</text>
</comment>
<dbReference type="InterPro" id="IPR050327">
    <property type="entry name" value="Proton-linked_MCT"/>
</dbReference>
<feature type="transmembrane region" description="Helical" evidence="1">
    <location>
        <begin position="159"/>
        <end position="180"/>
    </location>
</feature>
<proteinExistence type="predicted"/>
<reference evidence="2 3" key="1">
    <citation type="submission" date="2018-05" db="EMBL/GenBank/DDBJ databases">
        <title>Genome sequencing and assembly of the regulated plant pathogen Lachnellula willkommii and related sister species for the development of diagnostic species identification markers.</title>
        <authorList>
            <person name="Giroux E."/>
            <person name="Bilodeau G."/>
        </authorList>
    </citation>
    <scope>NUCLEOTIDE SEQUENCE [LARGE SCALE GENOMIC DNA]</scope>
    <source>
        <strain evidence="2 3">CBS 172.35</strain>
    </source>
</reference>
<dbReference type="Gene3D" id="1.20.1250.20">
    <property type="entry name" value="MFS general substrate transporter like domains"/>
    <property type="match status" value="1"/>
</dbReference>
<dbReference type="InterPro" id="IPR036259">
    <property type="entry name" value="MFS_trans_sf"/>
</dbReference>
<organism evidence="2 3">
    <name type="scientific">Lachnellula willkommii</name>
    <dbReference type="NCBI Taxonomy" id="215461"/>
    <lineage>
        <taxon>Eukaryota</taxon>
        <taxon>Fungi</taxon>
        <taxon>Dikarya</taxon>
        <taxon>Ascomycota</taxon>
        <taxon>Pezizomycotina</taxon>
        <taxon>Leotiomycetes</taxon>
        <taxon>Helotiales</taxon>
        <taxon>Lachnaceae</taxon>
        <taxon>Lachnellula</taxon>
    </lineage>
</organism>
<dbReference type="SUPFAM" id="SSF103473">
    <property type="entry name" value="MFS general substrate transporter"/>
    <property type="match status" value="1"/>
</dbReference>
<dbReference type="PANTHER" id="PTHR11360:SF177">
    <property type="entry name" value="RIBOFLAVIN TRANSPORTER MCH5"/>
    <property type="match status" value="1"/>
</dbReference>
<evidence type="ECO:0000313" key="2">
    <source>
        <dbReference type="EMBL" id="TVY93216.1"/>
    </source>
</evidence>
<dbReference type="Proteomes" id="UP000315522">
    <property type="component" value="Unassembled WGS sequence"/>
</dbReference>
<name>A0A559MJS9_9HELO</name>
<protein>
    <submittedName>
        <fullName evidence="2">Riboflavin transporter</fullName>
    </submittedName>
</protein>
<keyword evidence="1" id="KW-1133">Transmembrane helix</keyword>
<feature type="transmembrane region" description="Helical" evidence="1">
    <location>
        <begin position="38"/>
        <end position="60"/>
    </location>
</feature>
<keyword evidence="3" id="KW-1185">Reference proteome</keyword>
<keyword evidence="1" id="KW-0472">Membrane</keyword>
<dbReference type="PANTHER" id="PTHR11360">
    <property type="entry name" value="MONOCARBOXYLATE TRANSPORTER"/>
    <property type="match status" value="1"/>
</dbReference>
<dbReference type="AlphaFoldDB" id="A0A559MJS9"/>
<keyword evidence="1" id="KW-0812">Transmembrane</keyword>
<gene>
    <name evidence="2" type="primary">MCH5_2</name>
    <name evidence="2" type="ORF">LAWI1_G000274</name>
</gene>
<sequence length="196" mass="21648">MDRKTTREERVEVVDLKLDEQQRTLYDPVISSFPEGGLLAWLAVTGSFLSLFVASGFSYYSMNLLKDNTVSQIAWIGSSAPFIHSVIGVPVGKLYDGQLYLFPGPFPLTNADLRWLFSIFDDWRVSSLCYFSDAPLLATGLIYQPSIAILGHYFERRRALAMGISASGAALGGVVFPLLLNNLFEKYGFATGTRVG</sequence>
<evidence type="ECO:0000313" key="3">
    <source>
        <dbReference type="Proteomes" id="UP000315522"/>
    </source>
</evidence>
<evidence type="ECO:0000256" key="1">
    <source>
        <dbReference type="SAM" id="Phobius"/>
    </source>
</evidence>
<dbReference type="EMBL" id="QGML01000169">
    <property type="protein sequence ID" value="TVY93216.1"/>
    <property type="molecule type" value="Genomic_DNA"/>
</dbReference>